<dbReference type="Proteomes" id="UP000838878">
    <property type="component" value="Chromosome 10"/>
</dbReference>
<dbReference type="OrthoDB" id="67296at2759"/>
<dbReference type="AlphaFoldDB" id="A0A8J9UW06"/>
<organism evidence="1 2">
    <name type="scientific">Brenthis ino</name>
    <name type="common">lesser marbled fritillary</name>
    <dbReference type="NCBI Taxonomy" id="405034"/>
    <lineage>
        <taxon>Eukaryota</taxon>
        <taxon>Metazoa</taxon>
        <taxon>Ecdysozoa</taxon>
        <taxon>Arthropoda</taxon>
        <taxon>Hexapoda</taxon>
        <taxon>Insecta</taxon>
        <taxon>Pterygota</taxon>
        <taxon>Neoptera</taxon>
        <taxon>Endopterygota</taxon>
        <taxon>Lepidoptera</taxon>
        <taxon>Glossata</taxon>
        <taxon>Ditrysia</taxon>
        <taxon>Papilionoidea</taxon>
        <taxon>Nymphalidae</taxon>
        <taxon>Heliconiinae</taxon>
        <taxon>Argynnini</taxon>
        <taxon>Brenthis</taxon>
    </lineage>
</organism>
<protein>
    <submittedName>
        <fullName evidence="1">Uncharacterized protein</fullName>
    </submittedName>
</protein>
<sequence>MTNPEVVCKFYFEDIEQNRKMLFNKSIAATKNGRVLYILPEELNELPQLSQDLNQIDRHYMKMITFIYAPCIKSLLEAPQILFGEDTCDFIKEMYAHTFKY</sequence>
<evidence type="ECO:0000313" key="2">
    <source>
        <dbReference type="Proteomes" id="UP000838878"/>
    </source>
</evidence>
<proteinExistence type="predicted"/>
<evidence type="ECO:0000313" key="1">
    <source>
        <dbReference type="EMBL" id="CAH0715640.1"/>
    </source>
</evidence>
<gene>
    <name evidence="1" type="ORF">BINO364_LOCUS2539</name>
</gene>
<reference evidence="1" key="1">
    <citation type="submission" date="2021-12" db="EMBL/GenBank/DDBJ databases">
        <authorList>
            <person name="Martin H S."/>
        </authorList>
    </citation>
    <scope>NUCLEOTIDE SEQUENCE</scope>
</reference>
<dbReference type="EMBL" id="OV170230">
    <property type="protein sequence ID" value="CAH0715640.1"/>
    <property type="molecule type" value="Genomic_DNA"/>
</dbReference>
<feature type="non-terminal residue" evidence="1">
    <location>
        <position position="101"/>
    </location>
</feature>
<keyword evidence="2" id="KW-1185">Reference proteome</keyword>
<name>A0A8J9UW06_9NEOP</name>
<accession>A0A8J9UW06</accession>